<name>A0A8J7IVS6_9NOST</name>
<comment type="caution">
    <text evidence="1">The sequence shown here is derived from an EMBL/GenBank/DDBJ whole genome shotgun (WGS) entry which is preliminary data.</text>
</comment>
<dbReference type="RefSeq" id="WP_214436832.1">
    <property type="nucleotide sequence ID" value="NZ_CAWPUQ010000253.1"/>
</dbReference>
<dbReference type="Proteomes" id="UP000662314">
    <property type="component" value="Unassembled WGS sequence"/>
</dbReference>
<proteinExistence type="predicted"/>
<dbReference type="InterPro" id="IPR045392">
    <property type="entry name" value="DUF6519"/>
</dbReference>
<dbReference type="EMBL" id="JAECZA010000314">
    <property type="protein sequence ID" value="MBH8578162.1"/>
    <property type="molecule type" value="Genomic_DNA"/>
</dbReference>
<evidence type="ECO:0000313" key="1">
    <source>
        <dbReference type="EMBL" id="MBH8578162.1"/>
    </source>
</evidence>
<dbReference type="PROSITE" id="PS50096">
    <property type="entry name" value="IQ"/>
    <property type="match status" value="1"/>
</dbReference>
<gene>
    <name evidence="1" type="ORF">I8752_35500</name>
</gene>
<accession>A0A8J7IVS6</accession>
<protein>
    <submittedName>
        <fullName evidence="1">Uncharacterized protein</fullName>
    </submittedName>
</protein>
<sequence>MQGEFRGDFTRDTYDKSKHFLRVLMQQGRVQLDADFNEQTSILLNRLQTLAKDIFGLQGGPEHNCGFEFIATEEQINNINHLNDEEKLKLKQLLQSQSYLISKGNYYVDGILCENEEFVSYFQQPDFQPELIDPCQVQLKGATYLAYLDVWERHITPIEDYDDRKINIREVALGGADTATRSKLVWQVKLKQLKEDKDIETVAKQVTKDRDYFYSLLGQELIKPGEGKIIARVTKPSSTGTNNPCVIPFNSKFRGTENHLYRAEIFTVPTVNNNNKLSFVWSRENSSIVFPIVTSTESNSSAIALTLEHLGKDKDCSLSVGDWLEIVDDDYVLGNSDRQLLKVEQVDRIQNQVILSGDAKNKTLLPEKHPLLRRWDSKEVKVNLSEVNHKWFPLEDGIEIQFQADTQNNSYQVGDYWLIPVRTATGNVEWPKLKNKEGKLEPQSQPPHGIAHYYAPLAVISGNPNNVTLYDCRRKIGSQNNNITPVSNKDNNPIAANSPENPTLPIPQKELTAQTIIEFNRVINASWHHDQVLEVTIAELQENSSNIPEEKLFKFKSQDLRNLFTKLGLVIQFEKPVLIDSLHRSSVSVLAHTDNVLKGEVFYILPMKVEPVQVKKTEIKSIRWAVGNEILNSNINLITEVETLTNENTKYTEAVRLITPDDWLQKAVFNQSNIYQFTILLHGDWILNEEPLFDNANLNLLGDLNKGIIPDELRQQFQDKGISLSQNLILVAEKENFKWRLVDGGKIYILQIQNNKLTSSKIQALDGNNIWPGVPERFSGNGSEGGDWVSIIHINPLL</sequence>
<dbReference type="AlphaFoldDB" id="A0A8J7IVS6"/>
<evidence type="ECO:0000313" key="2">
    <source>
        <dbReference type="Proteomes" id="UP000662314"/>
    </source>
</evidence>
<organism evidence="1 2">
    <name type="scientific">Dendronalium phyllosphericum CENA369</name>
    <dbReference type="NCBI Taxonomy" id="1725256"/>
    <lineage>
        <taxon>Bacteria</taxon>
        <taxon>Bacillati</taxon>
        <taxon>Cyanobacteriota</taxon>
        <taxon>Cyanophyceae</taxon>
        <taxon>Nostocales</taxon>
        <taxon>Nostocaceae</taxon>
        <taxon>Dendronalium</taxon>
        <taxon>Dendronalium phyllosphericum</taxon>
    </lineage>
</organism>
<keyword evidence="2" id="KW-1185">Reference proteome</keyword>
<reference evidence="1 2" key="1">
    <citation type="journal article" date="2021" name="Int. J. Syst. Evol. Microbiol.">
        <title>Amazonocrinis nigriterrae gen. nov., sp. nov., Atlanticothrix silvestris gen. nov., sp. nov. and Dendronalium phyllosphericum gen. nov., sp. nov., nostocacean cyanobacteria from Brazilian environments.</title>
        <authorList>
            <person name="Alvarenga D.O."/>
            <person name="Andreote A.P.D."/>
            <person name="Branco L.H.Z."/>
            <person name="Delbaje E."/>
            <person name="Cruz R.B."/>
            <person name="Varani A.M."/>
            <person name="Fiore M.F."/>
        </authorList>
    </citation>
    <scope>NUCLEOTIDE SEQUENCE [LARGE SCALE GENOMIC DNA]</scope>
    <source>
        <strain evidence="1 2">CENA369</strain>
    </source>
</reference>
<dbReference type="Pfam" id="PF20129">
    <property type="entry name" value="DUF6519"/>
    <property type="match status" value="2"/>
</dbReference>